<proteinExistence type="predicted"/>
<comment type="subcellular location">
    <subcellularLocation>
        <location evidence="1">Cytoplasm</location>
        <location evidence="1">Cytosol</location>
    </subcellularLocation>
</comment>
<keyword evidence="2" id="KW-0963">Cytoplasm</keyword>
<keyword evidence="4" id="KW-0143">Chaperone</keyword>
<dbReference type="InterPro" id="IPR008622">
    <property type="entry name" value="FliT"/>
</dbReference>
<keyword evidence="7" id="KW-1185">Reference proteome</keyword>
<evidence type="ECO:0000256" key="4">
    <source>
        <dbReference type="ARBA" id="ARBA00023186"/>
    </source>
</evidence>
<evidence type="ECO:0000256" key="3">
    <source>
        <dbReference type="ARBA" id="ARBA00022795"/>
    </source>
</evidence>
<dbReference type="KEGG" id="eps:L0Y14_02560"/>
<gene>
    <name evidence="6" type="ORF">L0Y14_02560</name>
</gene>
<keyword evidence="6" id="KW-0282">Flagellum</keyword>
<name>A0A9J6ZZ48_9GAMM</name>
<accession>A0A9J6ZZ48</accession>
<evidence type="ECO:0000313" key="6">
    <source>
        <dbReference type="EMBL" id="USF88142.1"/>
    </source>
</evidence>
<organism evidence="6 7">
    <name type="scientific">Candidatus Endoriftia persephonae</name>
    <dbReference type="NCBI Taxonomy" id="393765"/>
    <lineage>
        <taxon>Bacteria</taxon>
        <taxon>Pseudomonadati</taxon>
        <taxon>Pseudomonadota</taxon>
        <taxon>Gammaproteobacteria</taxon>
        <taxon>Chromatiales</taxon>
        <taxon>Sedimenticolaceae</taxon>
        <taxon>Candidatus Endoriftia</taxon>
    </lineage>
</organism>
<keyword evidence="6" id="KW-0966">Cell projection</keyword>
<dbReference type="Gene3D" id="1.20.58.380">
    <property type="entry name" value="Flagellar protein flit"/>
    <property type="match status" value="1"/>
</dbReference>
<dbReference type="AlphaFoldDB" id="A0A9J6ZZ48"/>
<protein>
    <recommendedName>
        <fullName evidence="5">Flagellar protein FliT</fullName>
    </recommendedName>
</protein>
<dbReference type="EMBL" id="CP090569">
    <property type="protein sequence ID" value="USF88142.1"/>
    <property type="molecule type" value="Genomic_DNA"/>
</dbReference>
<evidence type="ECO:0000256" key="2">
    <source>
        <dbReference type="ARBA" id="ARBA00022490"/>
    </source>
</evidence>
<sequence length="104" mass="12210">MVVKDDLLEQVLLLTRQMREQAQQAAWEEAERTEVQRSRLIAECFDGEEAFGDQMLAANKVQEIIRLDTEIMAIGDRSRDEIRTQLNRLQQGRQVAKAYRRFSR</sequence>
<keyword evidence="3" id="KW-1005">Bacterial flagellum biogenesis</keyword>
<keyword evidence="6" id="KW-0969">Cilium</keyword>
<evidence type="ECO:0000256" key="1">
    <source>
        <dbReference type="ARBA" id="ARBA00004514"/>
    </source>
</evidence>
<evidence type="ECO:0000256" key="5">
    <source>
        <dbReference type="ARBA" id="ARBA00093797"/>
    </source>
</evidence>
<evidence type="ECO:0000313" key="7">
    <source>
        <dbReference type="Proteomes" id="UP001056649"/>
    </source>
</evidence>
<dbReference type="Pfam" id="PF05400">
    <property type="entry name" value="FliT"/>
    <property type="match status" value="1"/>
</dbReference>
<dbReference type="Proteomes" id="UP001056649">
    <property type="component" value="Chromosome"/>
</dbReference>
<reference evidence="6" key="1">
    <citation type="journal article" date="2022" name="Mol. Ecol. Resour.">
        <title>The complete and closed genome of the facultative generalist Candidatus Endoriftia persephone from deep-sea hydrothermal vents.</title>
        <authorList>
            <person name="de Oliveira A.L."/>
            <person name="Srivastava A."/>
            <person name="Espada-Hinojosa S."/>
            <person name="Bright M."/>
        </authorList>
    </citation>
    <scope>NUCLEOTIDE SEQUENCE</scope>
    <source>
        <strain evidence="6">Tica-EPR-9o50.N</strain>
    </source>
</reference>
<dbReference type="GO" id="GO:0044781">
    <property type="term" value="P:bacterial-type flagellum organization"/>
    <property type="evidence" value="ECO:0007669"/>
    <property type="project" value="UniProtKB-KW"/>
</dbReference>